<organism evidence="1 2">
    <name type="scientific">Rhodococcus phage Whack</name>
    <dbReference type="NCBI Taxonomy" id="2591132"/>
    <lineage>
        <taxon>Viruses</taxon>
        <taxon>Duplodnaviria</taxon>
        <taxon>Heunggongvirae</taxon>
        <taxon>Uroviricota</taxon>
        <taxon>Caudoviricetes</taxon>
        <taxon>Whackvirus</taxon>
        <taxon>Whackvirus whack</taxon>
    </lineage>
</organism>
<accession>A0A515MK65</accession>
<dbReference type="Pfam" id="PF06074">
    <property type="entry name" value="Portal_Mu"/>
    <property type="match status" value="1"/>
</dbReference>
<sequence length="428" mass="46867">MVDLKKVAAPRSEIGYVTAAGHNTDWRQWDSDERVPELQWPYCNEVYSRMIREDGRVSSVLQAIGLPIRSAHWWIDPAGARDEVVEDVAHNLGLPILGTEPDTQPRMRGRFSWATHLQNALSLLPYGHSIFEQVYAPNDDATRVRLHKLAPRPQKTISAFNVALDGGLESIRQYAPASTGRVLYGLTGVEIPVSRLVAYVRDPEPGDWRGNSILRPAYKHWLLKDEFMRIQAVAARRYGVGVPVGTASKEDDQKEVDQMQAIASNYRGGSNSGVGLAKGQDLKLLSPSGNIPDMQPAINFHDKSIALAGLAHFLNLDRGGSYALASVLADPFVQSVQALGEFIRDTSNAHIVEDLVDLNFGKDEPAPRIVFDEIGSRQDATAASLAILVQNGLLEPDEALKIALRQKFGLTAPSSDPTPSDPIEGGDQ</sequence>
<dbReference type="KEGG" id="vg:55618814"/>
<dbReference type="InterPro" id="IPR009279">
    <property type="entry name" value="Portal_Mu"/>
</dbReference>
<dbReference type="EMBL" id="MK967393">
    <property type="protein sequence ID" value="QDM57066.1"/>
    <property type="molecule type" value="Genomic_DNA"/>
</dbReference>
<gene>
    <name evidence="1" type="primary">3</name>
    <name evidence="1" type="ORF">SEA_WHACK_3</name>
</gene>
<dbReference type="GeneID" id="55618814"/>
<keyword evidence="2" id="KW-1185">Reference proteome</keyword>
<name>A0A515MK65_9CAUD</name>
<evidence type="ECO:0000313" key="1">
    <source>
        <dbReference type="EMBL" id="QDM57066.1"/>
    </source>
</evidence>
<reference evidence="1 2" key="1">
    <citation type="submission" date="2019-05" db="EMBL/GenBank/DDBJ databases">
        <authorList>
            <person name="Beaulieu J."/>
            <person name="Cox M."/>
            <person name="Nazim E."/>
            <person name="Robinson Z."/>
            <person name="Molloy S.D."/>
            <person name="Garlena R.A."/>
            <person name="Russell D.A."/>
            <person name="Pope W.H."/>
            <person name="Jacobs-Sera D."/>
            <person name="Hatfull G.F."/>
        </authorList>
    </citation>
    <scope>NUCLEOTIDE SEQUENCE [LARGE SCALE GENOMIC DNA]</scope>
</reference>
<dbReference type="RefSeq" id="YP_009848393.1">
    <property type="nucleotide sequence ID" value="NC_048784.1"/>
</dbReference>
<proteinExistence type="predicted"/>
<dbReference type="Proteomes" id="UP000319882">
    <property type="component" value="Segment"/>
</dbReference>
<protein>
    <submittedName>
        <fullName evidence="1">Portal protein</fullName>
    </submittedName>
</protein>
<evidence type="ECO:0000313" key="2">
    <source>
        <dbReference type="Proteomes" id="UP000319882"/>
    </source>
</evidence>